<organism evidence="4 5">
    <name type="scientific">Anaeramoeba flamelloides</name>
    <dbReference type="NCBI Taxonomy" id="1746091"/>
    <lineage>
        <taxon>Eukaryota</taxon>
        <taxon>Metamonada</taxon>
        <taxon>Anaeramoebidae</taxon>
        <taxon>Anaeramoeba</taxon>
    </lineage>
</organism>
<evidence type="ECO:0000313" key="5">
    <source>
        <dbReference type="Proteomes" id="UP001150062"/>
    </source>
</evidence>
<dbReference type="Pfam" id="PF03358">
    <property type="entry name" value="FMN_red"/>
    <property type="match status" value="1"/>
</dbReference>
<dbReference type="Gene3D" id="3.40.50.360">
    <property type="match status" value="1"/>
</dbReference>
<dbReference type="InterPro" id="IPR029039">
    <property type="entry name" value="Flavoprotein-like_sf"/>
</dbReference>
<reference evidence="4" key="1">
    <citation type="submission" date="2022-08" db="EMBL/GenBank/DDBJ databases">
        <title>Novel sulfate-reducing endosymbionts in the free-living metamonad Anaeramoeba.</title>
        <authorList>
            <person name="Jerlstrom-Hultqvist J."/>
            <person name="Cepicka I."/>
            <person name="Gallot-Lavallee L."/>
            <person name="Salas-Leiva D."/>
            <person name="Curtis B.A."/>
            <person name="Zahonova K."/>
            <person name="Pipaliya S."/>
            <person name="Dacks J."/>
            <person name="Roger A.J."/>
        </authorList>
    </citation>
    <scope>NUCLEOTIDE SEQUENCE</scope>
    <source>
        <strain evidence="4">Schooner1</strain>
    </source>
</reference>
<dbReference type="PANTHER" id="PTHR43278:SF4">
    <property type="entry name" value="NAD(P)H-DEPENDENT FMN-CONTAINING OXIDOREDUCTASE YWQN-RELATED"/>
    <property type="match status" value="1"/>
</dbReference>
<protein>
    <submittedName>
        <fullName evidence="4">Nad(P)h-dependent fmn-containing oxidoreductase ywqn-related</fullName>
    </submittedName>
</protein>
<evidence type="ECO:0000259" key="3">
    <source>
        <dbReference type="Pfam" id="PF03358"/>
    </source>
</evidence>
<dbReference type="Proteomes" id="UP001150062">
    <property type="component" value="Unassembled WGS sequence"/>
</dbReference>
<sequence length="210" mass="23638">MNNLLKPLKVIAFNGSPHKQGNTFHLIQRMFEKFKKHKVETELIQIGSQKIQGCNGCKVCSEKKNYKCIIEKDSVNEYIDKIRKADGVILGTPVYFSGPTGILKNFIDRFGYVSRNNKESHGHRLLWHKVCAGISVHGRGGAANTLSQLNYLFTINSAIIPGSIYWNFGVGSGNGDVMKDESGLKNMDDLANEMFLLMKMVRQDQKINQK</sequence>
<keyword evidence="5" id="KW-1185">Reference proteome</keyword>
<gene>
    <name evidence="4" type="ORF">M0813_06181</name>
</gene>
<dbReference type="SUPFAM" id="SSF52218">
    <property type="entry name" value="Flavoproteins"/>
    <property type="match status" value="1"/>
</dbReference>
<dbReference type="PANTHER" id="PTHR43278">
    <property type="entry name" value="NAD(P)H-DEPENDENT FMN-CONTAINING OXIDOREDUCTASE YWQN-RELATED"/>
    <property type="match status" value="1"/>
</dbReference>
<dbReference type="EMBL" id="JAOAOG010000303">
    <property type="protein sequence ID" value="KAJ6231083.1"/>
    <property type="molecule type" value="Genomic_DNA"/>
</dbReference>
<accession>A0ABQ8XEJ8</accession>
<comment type="caution">
    <text evidence="4">The sequence shown here is derived from an EMBL/GenBank/DDBJ whole genome shotgun (WGS) entry which is preliminary data.</text>
</comment>
<proteinExistence type="predicted"/>
<name>A0ABQ8XEJ8_9EUKA</name>
<dbReference type="InterPro" id="IPR005025">
    <property type="entry name" value="FMN_Rdtase-like_dom"/>
</dbReference>
<keyword evidence="1" id="KW-0285">Flavoprotein</keyword>
<dbReference type="InterPro" id="IPR051796">
    <property type="entry name" value="ISF_SsuE-like"/>
</dbReference>
<keyword evidence="2" id="KW-0288">FMN</keyword>
<feature type="domain" description="NADPH-dependent FMN reductase-like" evidence="3">
    <location>
        <begin position="9"/>
        <end position="169"/>
    </location>
</feature>
<evidence type="ECO:0000313" key="4">
    <source>
        <dbReference type="EMBL" id="KAJ6231083.1"/>
    </source>
</evidence>
<evidence type="ECO:0000256" key="2">
    <source>
        <dbReference type="ARBA" id="ARBA00022643"/>
    </source>
</evidence>
<evidence type="ECO:0000256" key="1">
    <source>
        <dbReference type="ARBA" id="ARBA00022630"/>
    </source>
</evidence>